<accession>A0A371PGI3</accession>
<dbReference type="InterPro" id="IPR009050">
    <property type="entry name" value="Globin-like_sf"/>
</dbReference>
<dbReference type="GO" id="GO:0006935">
    <property type="term" value="P:chemotaxis"/>
    <property type="evidence" value="ECO:0007669"/>
    <property type="project" value="InterPro"/>
</dbReference>
<feature type="coiled-coil region" evidence="4">
    <location>
        <begin position="276"/>
        <end position="303"/>
    </location>
</feature>
<dbReference type="Proteomes" id="UP000261905">
    <property type="component" value="Unassembled WGS sequence"/>
</dbReference>
<dbReference type="InterPro" id="IPR004090">
    <property type="entry name" value="Chemotax_Me-accpt_rcpt"/>
</dbReference>
<comment type="similarity">
    <text evidence="2">Belongs to the methyl-accepting chemotaxis (MCP) protein family.</text>
</comment>
<dbReference type="Gene3D" id="1.10.287.950">
    <property type="entry name" value="Methyl-accepting chemotaxis protein"/>
    <property type="match status" value="1"/>
</dbReference>
<dbReference type="EMBL" id="QUBQ01000002">
    <property type="protein sequence ID" value="REK74520.1"/>
    <property type="molecule type" value="Genomic_DNA"/>
</dbReference>
<dbReference type="GO" id="GO:0019825">
    <property type="term" value="F:oxygen binding"/>
    <property type="evidence" value="ECO:0007669"/>
    <property type="project" value="InterPro"/>
</dbReference>
<dbReference type="SMART" id="SM00283">
    <property type="entry name" value="MA"/>
    <property type="match status" value="1"/>
</dbReference>
<dbReference type="InterPro" id="IPR012292">
    <property type="entry name" value="Globin/Proto"/>
</dbReference>
<dbReference type="PANTHER" id="PTHR32089">
    <property type="entry name" value="METHYL-ACCEPTING CHEMOTAXIS PROTEIN MCPB"/>
    <property type="match status" value="1"/>
</dbReference>
<organism evidence="6 7">
    <name type="scientific">Paenibacillus paeoniae</name>
    <dbReference type="NCBI Taxonomy" id="2292705"/>
    <lineage>
        <taxon>Bacteria</taxon>
        <taxon>Bacillati</taxon>
        <taxon>Bacillota</taxon>
        <taxon>Bacilli</taxon>
        <taxon>Bacillales</taxon>
        <taxon>Paenibacillaceae</taxon>
        <taxon>Paenibacillus</taxon>
    </lineage>
</organism>
<feature type="domain" description="Methyl-accepting transducer" evidence="5">
    <location>
        <begin position="171"/>
        <end position="337"/>
    </location>
</feature>
<dbReference type="CDD" id="cd01068">
    <property type="entry name" value="globin_sensor"/>
    <property type="match status" value="1"/>
</dbReference>
<evidence type="ECO:0000256" key="3">
    <source>
        <dbReference type="PROSITE-ProRule" id="PRU00284"/>
    </source>
</evidence>
<evidence type="ECO:0000313" key="7">
    <source>
        <dbReference type="Proteomes" id="UP000261905"/>
    </source>
</evidence>
<dbReference type="PRINTS" id="PR00260">
    <property type="entry name" value="CHEMTRNSDUCR"/>
</dbReference>
<sequence length="337" mass="37992">MINVTAERWKQLDYTGIGEQDLQVLKDCRPIFQQVVEEVVNRFYDKIGQQPELLAIISQVSTVDRLKETQRVYWMSLTEGVIDSSFIDNRIRIGAVHSRIGLTTDWYLGSYMTYLDIATDVLKRTMPERWQVVVHALSKMFNLDSQFVLEAYNMHEQQRIQELADSRSHMLTTVTSAVQELASLMVELDEGAQMIAATAISTSQSQDKTHTLLGELRQELDGIHEMGSLIRGLSDQTHLLGLNAAIEAARAGENGRGFEVVANEVRKLAASSRGAMEGITSKLGEIEKKLREVRQESEQTSVEARNQAGRSQELASFVQMVEKVTKDLQQLNHADHE</sequence>
<dbReference type="SUPFAM" id="SSF46458">
    <property type="entry name" value="Globin-like"/>
    <property type="match status" value="1"/>
</dbReference>
<dbReference type="Pfam" id="PF11563">
    <property type="entry name" value="Protoglobin"/>
    <property type="match status" value="1"/>
</dbReference>
<dbReference type="SUPFAM" id="SSF58104">
    <property type="entry name" value="Methyl-accepting chemotaxis protein (MCP) signaling domain"/>
    <property type="match status" value="1"/>
</dbReference>
<dbReference type="InterPro" id="IPR004089">
    <property type="entry name" value="MCPsignal_dom"/>
</dbReference>
<keyword evidence="1 3" id="KW-0807">Transducer</keyword>
<dbReference type="OrthoDB" id="266313at2"/>
<reference evidence="6 7" key="1">
    <citation type="submission" date="2018-08" db="EMBL/GenBank/DDBJ databases">
        <title>Paenibacillus sp. M4BSY-1, whole genome shotgun sequence.</title>
        <authorList>
            <person name="Tuo L."/>
        </authorList>
    </citation>
    <scope>NUCLEOTIDE SEQUENCE [LARGE SCALE GENOMIC DNA]</scope>
    <source>
        <strain evidence="6 7">M4BSY-1</strain>
    </source>
</reference>
<dbReference type="AlphaFoldDB" id="A0A371PGI3"/>
<dbReference type="RefSeq" id="WP_116045966.1">
    <property type="nucleotide sequence ID" value="NZ_QUBQ01000002.1"/>
</dbReference>
<keyword evidence="7" id="KW-1185">Reference proteome</keyword>
<dbReference type="Pfam" id="PF00015">
    <property type="entry name" value="MCPsignal"/>
    <property type="match status" value="1"/>
</dbReference>
<dbReference type="GO" id="GO:0007165">
    <property type="term" value="P:signal transduction"/>
    <property type="evidence" value="ECO:0007669"/>
    <property type="project" value="UniProtKB-KW"/>
</dbReference>
<comment type="caution">
    <text evidence="6">The sequence shown here is derived from an EMBL/GenBank/DDBJ whole genome shotgun (WGS) entry which is preliminary data.</text>
</comment>
<dbReference type="GO" id="GO:0004888">
    <property type="term" value="F:transmembrane signaling receptor activity"/>
    <property type="evidence" value="ECO:0007669"/>
    <property type="project" value="InterPro"/>
</dbReference>
<evidence type="ECO:0000256" key="1">
    <source>
        <dbReference type="ARBA" id="ARBA00023224"/>
    </source>
</evidence>
<protein>
    <submittedName>
        <fullName evidence="6">Chemotaxis protein</fullName>
    </submittedName>
</protein>
<evidence type="ECO:0000313" key="6">
    <source>
        <dbReference type="EMBL" id="REK74520.1"/>
    </source>
</evidence>
<dbReference type="InterPro" id="IPR044398">
    <property type="entry name" value="Globin-sensor_dom"/>
</dbReference>
<name>A0A371PGI3_9BACL</name>
<evidence type="ECO:0000256" key="2">
    <source>
        <dbReference type="ARBA" id="ARBA00029447"/>
    </source>
</evidence>
<evidence type="ECO:0000259" key="5">
    <source>
        <dbReference type="PROSITE" id="PS50111"/>
    </source>
</evidence>
<evidence type="ECO:0000256" key="4">
    <source>
        <dbReference type="SAM" id="Coils"/>
    </source>
</evidence>
<dbReference type="PANTHER" id="PTHR32089:SF112">
    <property type="entry name" value="LYSOZYME-LIKE PROTEIN-RELATED"/>
    <property type="match status" value="1"/>
</dbReference>
<dbReference type="GO" id="GO:0016020">
    <property type="term" value="C:membrane"/>
    <property type="evidence" value="ECO:0007669"/>
    <property type="project" value="InterPro"/>
</dbReference>
<keyword evidence="4" id="KW-0175">Coiled coil</keyword>
<dbReference type="InterPro" id="IPR039379">
    <property type="entry name" value="Protoglobin_sensor_dom"/>
</dbReference>
<dbReference type="GO" id="GO:0020037">
    <property type="term" value="F:heme binding"/>
    <property type="evidence" value="ECO:0007669"/>
    <property type="project" value="InterPro"/>
</dbReference>
<dbReference type="PROSITE" id="PS50111">
    <property type="entry name" value="CHEMOTAXIS_TRANSDUC_2"/>
    <property type="match status" value="1"/>
</dbReference>
<gene>
    <name evidence="6" type="ORF">DX130_12515</name>
</gene>
<dbReference type="Gene3D" id="1.10.490.10">
    <property type="entry name" value="Globins"/>
    <property type="match status" value="1"/>
</dbReference>
<proteinExistence type="inferred from homology"/>